<protein>
    <submittedName>
        <fullName evidence="2">Uncharacterized protein</fullName>
    </submittedName>
</protein>
<reference evidence="2" key="2">
    <citation type="journal article" name="Front. Microbiol.">
        <title>Degradative Capacity of Two Strains of Rhodonia placenta: From Phenotype to Genotype.</title>
        <authorList>
            <person name="Kolle M."/>
            <person name="Horta M.A.C."/>
            <person name="Nowrousian M."/>
            <person name="Ohm R.A."/>
            <person name="Benz J.P."/>
            <person name="Pilgard A."/>
        </authorList>
    </citation>
    <scope>NUCLEOTIDE SEQUENCE</scope>
    <source>
        <strain evidence="2">FPRL280</strain>
    </source>
</reference>
<organism evidence="2 3">
    <name type="scientific">Rhodonia placenta</name>
    <dbReference type="NCBI Taxonomy" id="104341"/>
    <lineage>
        <taxon>Eukaryota</taxon>
        <taxon>Fungi</taxon>
        <taxon>Dikarya</taxon>
        <taxon>Basidiomycota</taxon>
        <taxon>Agaricomycotina</taxon>
        <taxon>Agaricomycetes</taxon>
        <taxon>Polyporales</taxon>
        <taxon>Adustoporiaceae</taxon>
        <taxon>Rhodonia</taxon>
    </lineage>
</organism>
<evidence type="ECO:0000313" key="3">
    <source>
        <dbReference type="Proteomes" id="UP000639403"/>
    </source>
</evidence>
<gene>
    <name evidence="2" type="ORF">IEO21_06975</name>
</gene>
<dbReference type="AlphaFoldDB" id="A0A8H7U0S4"/>
<comment type="caution">
    <text evidence="2">The sequence shown here is derived from an EMBL/GenBank/DDBJ whole genome shotgun (WGS) entry which is preliminary data.</text>
</comment>
<sequence length="387" mass="42573">MEARCNDNRAVADWAEASSGLLIISNMPHMIHHPPCPFWCIVNIKPAAGSLAEKNQCLVMNLQNSACDNNVEILAATSETEQRSTVVVRNEGPEITRCGERRLALRSLRAGIRTSTLVAAWAKACGRKKSGTYSIVPGYLMTPWEYLPGNSDAPAPKLLFPYLKAAARLFAESTWLQGAPQQHRVWRRTSPIWNMFQAACTANEPRELQETAFLPLVHHSRIHTWHGVCVQDFPGGPAMFEDKMFWIPVDELGVVSWVVGNWMMDMLMVWRCIVIFSNIHGVSFWLAMILPCLLFCASFSPGVLFLVKTSHSSPYGAVGFSVAYIATSLGLNIVMTVLIAARLLYYRRHFGIGGIVLGLFNPVHCAARATIPAGVCVSPGDGASASE</sequence>
<reference evidence="2" key="1">
    <citation type="submission" date="2020-11" db="EMBL/GenBank/DDBJ databases">
        <authorList>
            <person name="Koelle M."/>
            <person name="Horta M.A.C."/>
            <person name="Nowrousian M."/>
            <person name="Ohm R.A."/>
            <person name="Benz P."/>
            <person name="Pilgard A."/>
        </authorList>
    </citation>
    <scope>NUCLEOTIDE SEQUENCE</scope>
    <source>
        <strain evidence="2">FPRL280</strain>
    </source>
</reference>
<keyword evidence="1" id="KW-0812">Transmembrane</keyword>
<dbReference type="EMBL" id="JADOXO010000177">
    <property type="protein sequence ID" value="KAF9810355.1"/>
    <property type="molecule type" value="Genomic_DNA"/>
</dbReference>
<dbReference type="Proteomes" id="UP000639403">
    <property type="component" value="Unassembled WGS sequence"/>
</dbReference>
<accession>A0A8H7U0S4</accession>
<feature type="transmembrane region" description="Helical" evidence="1">
    <location>
        <begin position="282"/>
        <end position="307"/>
    </location>
</feature>
<name>A0A8H7U0S4_9APHY</name>
<evidence type="ECO:0000256" key="1">
    <source>
        <dbReference type="SAM" id="Phobius"/>
    </source>
</evidence>
<proteinExistence type="predicted"/>
<keyword evidence="1" id="KW-0472">Membrane</keyword>
<feature type="transmembrane region" description="Helical" evidence="1">
    <location>
        <begin position="252"/>
        <end position="270"/>
    </location>
</feature>
<keyword evidence="1" id="KW-1133">Transmembrane helix</keyword>
<feature type="transmembrane region" description="Helical" evidence="1">
    <location>
        <begin position="319"/>
        <end position="345"/>
    </location>
</feature>
<evidence type="ECO:0000313" key="2">
    <source>
        <dbReference type="EMBL" id="KAF9810355.1"/>
    </source>
</evidence>